<organism evidence="1 2">
    <name type="scientific">Paramuricea clavata</name>
    <name type="common">Red gorgonian</name>
    <name type="synonym">Violescent sea-whip</name>
    <dbReference type="NCBI Taxonomy" id="317549"/>
    <lineage>
        <taxon>Eukaryota</taxon>
        <taxon>Metazoa</taxon>
        <taxon>Cnidaria</taxon>
        <taxon>Anthozoa</taxon>
        <taxon>Octocorallia</taxon>
        <taxon>Malacalcyonacea</taxon>
        <taxon>Plexauridae</taxon>
        <taxon>Paramuricea</taxon>
    </lineage>
</organism>
<dbReference type="AlphaFoldDB" id="A0A7D9EXJ0"/>
<evidence type="ECO:0000313" key="1">
    <source>
        <dbReference type="EMBL" id="CAB4020630.1"/>
    </source>
</evidence>
<evidence type="ECO:0000313" key="2">
    <source>
        <dbReference type="Proteomes" id="UP001152795"/>
    </source>
</evidence>
<accession>A0A7D9EXJ0</accession>
<reference evidence="1" key="1">
    <citation type="submission" date="2020-04" db="EMBL/GenBank/DDBJ databases">
        <authorList>
            <person name="Alioto T."/>
            <person name="Alioto T."/>
            <person name="Gomez Garrido J."/>
        </authorList>
    </citation>
    <scope>NUCLEOTIDE SEQUENCE</scope>
    <source>
        <strain evidence="1">A484AB</strain>
    </source>
</reference>
<feature type="non-terminal residue" evidence="1">
    <location>
        <position position="1"/>
    </location>
</feature>
<comment type="caution">
    <text evidence="1">The sequence shown here is derived from an EMBL/GenBank/DDBJ whole genome shotgun (WGS) entry which is preliminary data.</text>
</comment>
<dbReference type="EMBL" id="CACRXK020011053">
    <property type="protein sequence ID" value="CAB4020630.1"/>
    <property type="molecule type" value="Genomic_DNA"/>
</dbReference>
<protein>
    <submittedName>
        <fullName evidence="1">Uncharacterized protein</fullName>
    </submittedName>
</protein>
<dbReference type="OrthoDB" id="6007876at2759"/>
<sequence length="162" mass="18724">IAALYTELEAFQLKWNRFYNKYGLIGGCISLDLKKEQQNKVLKTLWRALGPNLNEENASRVANTLELLEKLISSIDNDCAMSERWGHRSVGETVEPVMQVTSDLVEIKAFEFTPGREGHKSFQDFSTSLVDIDYRDLHRWMKEKLKLWGSIFDTKIVLNLIL</sequence>
<dbReference type="Proteomes" id="UP001152795">
    <property type="component" value="Unassembled WGS sequence"/>
</dbReference>
<keyword evidence="2" id="KW-1185">Reference proteome</keyword>
<proteinExistence type="predicted"/>
<name>A0A7D9EXJ0_PARCT</name>
<gene>
    <name evidence="1" type="ORF">PACLA_8A043989</name>
</gene>